<accession>A0ABV9CG25</accession>
<organism evidence="2 3">
    <name type="scientific">Sphaerisporangium dianthi</name>
    <dbReference type="NCBI Taxonomy" id="1436120"/>
    <lineage>
        <taxon>Bacteria</taxon>
        <taxon>Bacillati</taxon>
        <taxon>Actinomycetota</taxon>
        <taxon>Actinomycetes</taxon>
        <taxon>Streptosporangiales</taxon>
        <taxon>Streptosporangiaceae</taxon>
        <taxon>Sphaerisporangium</taxon>
    </lineage>
</organism>
<comment type="caution">
    <text evidence="2">The sequence shown here is derived from an EMBL/GenBank/DDBJ whole genome shotgun (WGS) entry which is preliminary data.</text>
</comment>
<protein>
    <submittedName>
        <fullName evidence="2">Uncharacterized protein</fullName>
    </submittedName>
</protein>
<reference evidence="3" key="1">
    <citation type="journal article" date="2019" name="Int. J. Syst. Evol. Microbiol.">
        <title>The Global Catalogue of Microorganisms (GCM) 10K type strain sequencing project: providing services to taxonomists for standard genome sequencing and annotation.</title>
        <authorList>
            <consortium name="The Broad Institute Genomics Platform"/>
            <consortium name="The Broad Institute Genome Sequencing Center for Infectious Disease"/>
            <person name="Wu L."/>
            <person name="Ma J."/>
        </authorList>
    </citation>
    <scope>NUCLEOTIDE SEQUENCE [LARGE SCALE GENOMIC DNA]</scope>
    <source>
        <strain evidence="3">CGMCC 4.7132</strain>
    </source>
</reference>
<dbReference type="Proteomes" id="UP001596004">
    <property type="component" value="Unassembled WGS sequence"/>
</dbReference>
<gene>
    <name evidence="2" type="ORF">ACFO60_14640</name>
</gene>
<evidence type="ECO:0000256" key="1">
    <source>
        <dbReference type="SAM" id="MobiDB-lite"/>
    </source>
</evidence>
<feature type="region of interest" description="Disordered" evidence="1">
    <location>
        <begin position="208"/>
        <end position="227"/>
    </location>
</feature>
<evidence type="ECO:0000313" key="3">
    <source>
        <dbReference type="Proteomes" id="UP001596004"/>
    </source>
</evidence>
<evidence type="ECO:0000313" key="2">
    <source>
        <dbReference type="EMBL" id="MFC4532008.1"/>
    </source>
</evidence>
<keyword evidence="3" id="KW-1185">Reference proteome</keyword>
<dbReference type="EMBL" id="JBHSFP010000008">
    <property type="protein sequence ID" value="MFC4532008.1"/>
    <property type="molecule type" value="Genomic_DNA"/>
</dbReference>
<dbReference type="RefSeq" id="WP_380840725.1">
    <property type="nucleotide sequence ID" value="NZ_JBHSFP010000008.1"/>
</dbReference>
<proteinExistence type="predicted"/>
<sequence length="288" mass="32613">MRAISRARWESLAAYCRKPPAQALSHELAWFEADGERIVATLIVDTDGEYSGIILARDRLERFRWVGGTGYFDTPEDALADLNREILDLLPNLEEERLQGDETGRAVDFFTPLADSARLHPHFRRISSGDEFSAAREIISAMMRWHEDVDGNFVEQFQTTGFDARVWELYLFAALTEANLEVSHPKPAPDFLARGLEGEFAVEATTINPSMGRDGRPTTPPRPQTGEERKAYFLHYLPIRYAGPLTTKLRKEYWKRPSVAGKPLVFAIQDFHGVMSMTYSGSALPIYL</sequence>
<name>A0ABV9CG25_9ACTN</name>